<dbReference type="Proteomes" id="UP000008068">
    <property type="component" value="Unassembled WGS sequence"/>
</dbReference>
<gene>
    <name evidence="1" type="ORF">CAEBREN_09719</name>
</gene>
<dbReference type="HOGENOM" id="CLU_3299859_0_0_1"/>
<name>G0MVV6_CAEBE</name>
<dbReference type="EMBL" id="GL379815">
    <property type="protein sequence ID" value="EGT45305.1"/>
    <property type="molecule type" value="Genomic_DNA"/>
</dbReference>
<accession>G0MVV6</accession>
<sequence length="40" mass="4684">MLIFRLKILNFILETPKIIGRKIQKFGLKTSKNEAEIPKL</sequence>
<keyword evidence="2" id="KW-1185">Reference proteome</keyword>
<dbReference type="AlphaFoldDB" id="G0MVV6"/>
<dbReference type="InParanoid" id="G0MVV6"/>
<reference evidence="2" key="1">
    <citation type="submission" date="2011-07" db="EMBL/GenBank/DDBJ databases">
        <authorList>
            <consortium name="Caenorhabditis brenneri Sequencing and Analysis Consortium"/>
            <person name="Wilson R.K."/>
        </authorList>
    </citation>
    <scope>NUCLEOTIDE SEQUENCE [LARGE SCALE GENOMIC DNA]</scope>
    <source>
        <strain evidence="2">PB2801</strain>
    </source>
</reference>
<protein>
    <submittedName>
        <fullName evidence="1">Uncharacterized protein</fullName>
    </submittedName>
</protein>
<organism evidence="2">
    <name type="scientific">Caenorhabditis brenneri</name>
    <name type="common">Nematode worm</name>
    <dbReference type="NCBI Taxonomy" id="135651"/>
    <lineage>
        <taxon>Eukaryota</taxon>
        <taxon>Metazoa</taxon>
        <taxon>Ecdysozoa</taxon>
        <taxon>Nematoda</taxon>
        <taxon>Chromadorea</taxon>
        <taxon>Rhabditida</taxon>
        <taxon>Rhabditina</taxon>
        <taxon>Rhabditomorpha</taxon>
        <taxon>Rhabditoidea</taxon>
        <taxon>Rhabditidae</taxon>
        <taxon>Peloderinae</taxon>
        <taxon>Caenorhabditis</taxon>
    </lineage>
</organism>
<proteinExistence type="predicted"/>
<evidence type="ECO:0000313" key="1">
    <source>
        <dbReference type="EMBL" id="EGT45305.1"/>
    </source>
</evidence>
<evidence type="ECO:0000313" key="2">
    <source>
        <dbReference type="Proteomes" id="UP000008068"/>
    </source>
</evidence>